<accession>A0A2G5B917</accession>
<evidence type="ECO:0000313" key="2">
    <source>
        <dbReference type="Proteomes" id="UP000242474"/>
    </source>
</evidence>
<dbReference type="EMBL" id="KZ303506">
    <property type="protein sequence ID" value="PIA15509.1"/>
    <property type="molecule type" value="Genomic_DNA"/>
</dbReference>
<protein>
    <submittedName>
        <fullName evidence="1">Uncharacterized protein</fullName>
    </submittedName>
</protein>
<sequence>MELISFETINEEFQDDEHKYTFLENRCLDIDKLVNTVVYLADPIQDINFAELYNMYALDIPEIITKRSATTNDRENLYPTAYKIIGHGFHIMVNQIKHKVIEKILAAISKTLHVAPLHLQTQIKTGLANFNWTKESLETFEIEFNKFYRKFRHADKYDKIHILFLKAFRIANELIDELVKNEINNKSEKDPQILASEIRRKLKSHFRSIKL</sequence>
<proteinExistence type="predicted"/>
<dbReference type="AlphaFoldDB" id="A0A2G5B917"/>
<reference evidence="1 2" key="1">
    <citation type="journal article" date="2015" name="Genome Biol. Evol.">
        <title>Phylogenomic analyses indicate that early fungi evolved digesting cell walls of algal ancestors of land plants.</title>
        <authorList>
            <person name="Chang Y."/>
            <person name="Wang S."/>
            <person name="Sekimoto S."/>
            <person name="Aerts A.L."/>
            <person name="Choi C."/>
            <person name="Clum A."/>
            <person name="LaButti K.M."/>
            <person name="Lindquist E.A."/>
            <person name="Yee Ngan C."/>
            <person name="Ohm R.A."/>
            <person name="Salamov A.A."/>
            <person name="Grigoriev I.V."/>
            <person name="Spatafora J.W."/>
            <person name="Berbee M.L."/>
        </authorList>
    </citation>
    <scope>NUCLEOTIDE SEQUENCE [LARGE SCALE GENOMIC DNA]</scope>
    <source>
        <strain evidence="1 2">NRRL 1564</strain>
    </source>
</reference>
<organism evidence="1 2">
    <name type="scientific">Coemansia reversa (strain ATCC 12441 / NRRL 1564)</name>
    <dbReference type="NCBI Taxonomy" id="763665"/>
    <lineage>
        <taxon>Eukaryota</taxon>
        <taxon>Fungi</taxon>
        <taxon>Fungi incertae sedis</taxon>
        <taxon>Zoopagomycota</taxon>
        <taxon>Kickxellomycotina</taxon>
        <taxon>Kickxellomycetes</taxon>
        <taxon>Kickxellales</taxon>
        <taxon>Kickxellaceae</taxon>
        <taxon>Coemansia</taxon>
    </lineage>
</organism>
<gene>
    <name evidence="1" type="ORF">COEREDRAFT_87701</name>
</gene>
<dbReference type="Proteomes" id="UP000242474">
    <property type="component" value="Unassembled WGS sequence"/>
</dbReference>
<name>A0A2G5B917_COERN</name>
<evidence type="ECO:0000313" key="1">
    <source>
        <dbReference type="EMBL" id="PIA15509.1"/>
    </source>
</evidence>
<keyword evidence="2" id="KW-1185">Reference proteome</keyword>